<proteinExistence type="predicted"/>
<gene>
    <name evidence="1" type="ORF">Ga0061067_1267</name>
</gene>
<dbReference type="EMBL" id="CYHE01000026">
    <property type="protein sequence ID" value="CUB01025.1"/>
    <property type="molecule type" value="Genomic_DNA"/>
</dbReference>
<dbReference type="Proteomes" id="UP000183900">
    <property type="component" value="Unassembled WGS sequence"/>
</dbReference>
<evidence type="ECO:0000313" key="2">
    <source>
        <dbReference type="Proteomes" id="UP000183900"/>
    </source>
</evidence>
<organism evidence="1 2">
    <name type="scientific">Pannonibacter indicus</name>
    <dbReference type="NCBI Taxonomy" id="466044"/>
    <lineage>
        <taxon>Bacteria</taxon>
        <taxon>Pseudomonadati</taxon>
        <taxon>Pseudomonadota</taxon>
        <taxon>Alphaproteobacteria</taxon>
        <taxon>Hyphomicrobiales</taxon>
        <taxon>Stappiaceae</taxon>
        <taxon>Pannonibacter</taxon>
    </lineage>
</organism>
<dbReference type="AlphaFoldDB" id="A0A0K6ID30"/>
<keyword evidence="2" id="KW-1185">Reference proteome</keyword>
<dbReference type="Gene3D" id="3.40.1530.20">
    <property type="entry name" value="Protein of unknown function (DUF1491)"/>
    <property type="match status" value="1"/>
</dbReference>
<dbReference type="Pfam" id="PF07372">
    <property type="entry name" value="DUF1491"/>
    <property type="match status" value="1"/>
</dbReference>
<accession>A0A0K6ID30</accession>
<evidence type="ECO:0000313" key="1">
    <source>
        <dbReference type="EMBL" id="CUB01025.1"/>
    </source>
</evidence>
<reference evidence="2" key="1">
    <citation type="submission" date="2015-08" db="EMBL/GenBank/DDBJ databases">
        <authorList>
            <person name="Varghese N."/>
        </authorList>
    </citation>
    <scope>NUCLEOTIDE SEQUENCE [LARGE SCALE GENOMIC DNA]</scope>
    <source>
        <strain evidence="2">DSM 23407</strain>
    </source>
</reference>
<name>A0A0K6ID30_9HYPH</name>
<dbReference type="OrthoDB" id="9809136at2"/>
<sequence length="117" mass="12851">MRMPRLTSRFFVSALVRQVFTAGSFAATTRKGAEEAGVVFVLVDRMDGTVDLYGPAPQAFMDTAADDRAFELLISQGTREDAQARLESEKRMDPDFWVVEIESKGGTDLLQVVDTGA</sequence>
<protein>
    <recommendedName>
        <fullName evidence="3">DUF1491 family protein</fullName>
    </recommendedName>
</protein>
<evidence type="ECO:0008006" key="3">
    <source>
        <dbReference type="Google" id="ProtNLM"/>
    </source>
</evidence>
<dbReference type="InterPro" id="IPR009964">
    <property type="entry name" value="DUF1491"/>
</dbReference>